<evidence type="ECO:0000259" key="1">
    <source>
        <dbReference type="Pfam" id="PF05685"/>
    </source>
</evidence>
<dbReference type="SUPFAM" id="SSF52980">
    <property type="entry name" value="Restriction endonuclease-like"/>
    <property type="match status" value="1"/>
</dbReference>
<accession>A0A2W1JQH0</accession>
<dbReference type="PANTHER" id="PTHR34107:SF6">
    <property type="entry name" value="SLR0981 PROTEIN"/>
    <property type="match status" value="1"/>
</dbReference>
<gene>
    <name evidence="2" type="ORF">C1752_00215</name>
</gene>
<reference evidence="2 3" key="1">
    <citation type="journal article" date="2018" name="Sci. Rep.">
        <title>A novel species of the marine cyanobacterium Acaryochloris with a unique pigment content and lifestyle.</title>
        <authorList>
            <person name="Partensky F."/>
            <person name="Six C."/>
            <person name="Ratin M."/>
            <person name="Garczarek L."/>
            <person name="Vaulot D."/>
            <person name="Probert I."/>
            <person name="Calteau A."/>
            <person name="Gourvil P."/>
            <person name="Marie D."/>
            <person name="Grebert T."/>
            <person name="Bouchier C."/>
            <person name="Le Panse S."/>
            <person name="Gachenot M."/>
            <person name="Rodriguez F."/>
            <person name="Garrido J.L."/>
        </authorList>
    </citation>
    <scope>NUCLEOTIDE SEQUENCE [LARGE SCALE GENOMIC DNA]</scope>
    <source>
        <strain evidence="2 3">RCC1774</strain>
    </source>
</reference>
<feature type="domain" description="Putative restriction endonuclease" evidence="1">
    <location>
        <begin position="10"/>
        <end position="82"/>
    </location>
</feature>
<dbReference type="InterPro" id="IPR012296">
    <property type="entry name" value="Nuclease_put_TT1808"/>
</dbReference>
<dbReference type="EMBL" id="PQWO01000001">
    <property type="protein sequence ID" value="PZD75496.1"/>
    <property type="molecule type" value="Genomic_DNA"/>
</dbReference>
<dbReference type="Pfam" id="PF05685">
    <property type="entry name" value="Uma2"/>
    <property type="match status" value="1"/>
</dbReference>
<dbReference type="InterPro" id="IPR011335">
    <property type="entry name" value="Restrct_endonuc-II-like"/>
</dbReference>
<dbReference type="Proteomes" id="UP000248857">
    <property type="component" value="Unassembled WGS sequence"/>
</dbReference>
<dbReference type="InterPro" id="IPR008538">
    <property type="entry name" value="Uma2"/>
</dbReference>
<comment type="caution">
    <text evidence="2">The sequence shown here is derived from an EMBL/GenBank/DDBJ whole genome shotgun (WGS) entry which is preliminary data.</text>
</comment>
<evidence type="ECO:0000313" key="2">
    <source>
        <dbReference type="EMBL" id="PZD75496.1"/>
    </source>
</evidence>
<dbReference type="CDD" id="cd06260">
    <property type="entry name" value="DUF820-like"/>
    <property type="match status" value="1"/>
</dbReference>
<dbReference type="PANTHER" id="PTHR34107">
    <property type="entry name" value="SLL0198 PROTEIN-RELATED"/>
    <property type="match status" value="1"/>
</dbReference>
<evidence type="ECO:0000313" key="3">
    <source>
        <dbReference type="Proteomes" id="UP000248857"/>
    </source>
</evidence>
<protein>
    <recommendedName>
        <fullName evidence="1">Putative restriction endonuclease domain-containing protein</fullName>
    </recommendedName>
</protein>
<name>A0A2W1JQH0_9CYAN</name>
<organism evidence="2 3">
    <name type="scientific">Acaryochloris thomasi RCC1774</name>
    <dbReference type="NCBI Taxonomy" id="1764569"/>
    <lineage>
        <taxon>Bacteria</taxon>
        <taxon>Bacillati</taxon>
        <taxon>Cyanobacteriota</taxon>
        <taxon>Cyanophyceae</taxon>
        <taxon>Acaryochloridales</taxon>
        <taxon>Acaryochloridaceae</taxon>
        <taxon>Acaryochloris</taxon>
        <taxon>Acaryochloris thomasi</taxon>
    </lineage>
</organism>
<proteinExistence type="predicted"/>
<sequence length="83" mass="9182">MINKVVAMECSPQGELIIMPPVGGKSGRKEARYIFKLAAWNEQAELGEVFSSSTVFKLPNGGDRSPDAAWITRKRWDALTAEQ</sequence>
<dbReference type="AlphaFoldDB" id="A0A2W1JQH0"/>
<keyword evidence="3" id="KW-1185">Reference proteome</keyword>
<dbReference type="Gene3D" id="3.90.1570.10">
    <property type="entry name" value="tt1808, chain A"/>
    <property type="match status" value="1"/>
</dbReference>